<evidence type="ECO:0000313" key="3">
    <source>
        <dbReference type="EMBL" id="SHN73392.1"/>
    </source>
</evidence>
<dbReference type="GO" id="GO:0016491">
    <property type="term" value="F:oxidoreductase activity"/>
    <property type="evidence" value="ECO:0007669"/>
    <property type="project" value="UniProtKB-KW"/>
</dbReference>
<dbReference type="Pfam" id="PF00248">
    <property type="entry name" value="Aldo_ket_red"/>
    <property type="match status" value="1"/>
</dbReference>
<dbReference type="Gene3D" id="3.20.20.100">
    <property type="entry name" value="NADP-dependent oxidoreductase domain"/>
    <property type="match status" value="1"/>
</dbReference>
<feature type="domain" description="NADP-dependent oxidoreductase" evidence="2">
    <location>
        <begin position="9"/>
        <end position="309"/>
    </location>
</feature>
<dbReference type="SUPFAM" id="SSF51430">
    <property type="entry name" value="NAD(P)-linked oxidoreductase"/>
    <property type="match status" value="1"/>
</dbReference>
<dbReference type="EMBL" id="LT670849">
    <property type="protein sequence ID" value="SHN73392.1"/>
    <property type="molecule type" value="Genomic_DNA"/>
</dbReference>
<dbReference type="InterPro" id="IPR050523">
    <property type="entry name" value="AKR_Detox_Biosynth"/>
</dbReference>
<dbReference type="CDD" id="cd19075">
    <property type="entry name" value="AKR_AKR7A1-5"/>
    <property type="match status" value="1"/>
</dbReference>
<dbReference type="InterPro" id="IPR036812">
    <property type="entry name" value="NAD(P)_OxRdtase_dom_sf"/>
</dbReference>
<accession>A0A1M7TRN4</accession>
<dbReference type="InterPro" id="IPR023210">
    <property type="entry name" value="NADP_OxRdtase_dom"/>
</dbReference>
<dbReference type="AlphaFoldDB" id="A0A1M7TRN4"/>
<organism evidence="3 4">
    <name type="scientific">Bradyrhizobium erythrophlei</name>
    <dbReference type="NCBI Taxonomy" id="1437360"/>
    <lineage>
        <taxon>Bacteria</taxon>
        <taxon>Pseudomonadati</taxon>
        <taxon>Pseudomonadota</taxon>
        <taxon>Alphaproteobacteria</taxon>
        <taxon>Hyphomicrobiales</taxon>
        <taxon>Nitrobacteraceae</taxon>
        <taxon>Bradyrhizobium</taxon>
    </lineage>
</organism>
<sequence length="333" mass="36368">MPKAPITNITFGTMTLGYRGYGARVHDAATADAMLGAVLEFGHNQLDTCSVYGDGSCEQMLGDLRAGERFGIATRIPSGNTRGHEPENLKRVFKESLARLKTDKVKIFYLVTRDNATPIESTLSTVQELHDEGLFEEFGVSNFSAWHVAETSEIAARHGWIRPSVYQGMYNAITRAVEPELFKCLGNYGIRFHAFNPLAGGAFSRNFADSAAVAGSRFDSSTAQGKLYRDRYLNDAYLDALAEIHRSCVGHGLDAVSVALRWLIHHSQLNAGRNDGVIIGASSLEHLRHNLTAVTEGPLPPDVLIAIDDAALKAQPKWPPYFFGNEVFGPGAK</sequence>
<dbReference type="OrthoDB" id="9803483at2"/>
<proteinExistence type="predicted"/>
<protein>
    <submittedName>
        <fullName evidence="3">Aflatoxin B1 aldehyde reductase</fullName>
    </submittedName>
</protein>
<keyword evidence="4" id="KW-1185">Reference proteome</keyword>
<dbReference type="RefSeq" id="WP_072818117.1">
    <property type="nucleotide sequence ID" value="NZ_LT670849.1"/>
</dbReference>
<name>A0A1M7TRN4_9BRAD</name>
<dbReference type="Proteomes" id="UP000184096">
    <property type="component" value="Chromosome I"/>
</dbReference>
<gene>
    <name evidence="3" type="ORF">SAMN05444170_2465</name>
</gene>
<evidence type="ECO:0000313" key="4">
    <source>
        <dbReference type="Proteomes" id="UP000184096"/>
    </source>
</evidence>
<dbReference type="PANTHER" id="PTHR43364">
    <property type="entry name" value="NADH-SPECIFIC METHYLGLYOXAL REDUCTASE-RELATED"/>
    <property type="match status" value="1"/>
</dbReference>
<evidence type="ECO:0000256" key="1">
    <source>
        <dbReference type="ARBA" id="ARBA00023002"/>
    </source>
</evidence>
<evidence type="ECO:0000259" key="2">
    <source>
        <dbReference type="Pfam" id="PF00248"/>
    </source>
</evidence>
<keyword evidence="1" id="KW-0560">Oxidoreductase</keyword>
<dbReference type="PANTHER" id="PTHR43364:SF4">
    <property type="entry name" value="NAD(P)-LINKED OXIDOREDUCTASE SUPERFAMILY PROTEIN"/>
    <property type="match status" value="1"/>
</dbReference>
<reference evidence="4" key="1">
    <citation type="submission" date="2016-11" db="EMBL/GenBank/DDBJ databases">
        <authorList>
            <person name="Varghese N."/>
            <person name="Submissions S."/>
        </authorList>
    </citation>
    <scope>NUCLEOTIDE SEQUENCE [LARGE SCALE GENOMIC DNA]</scope>
    <source>
        <strain evidence="4">GAS401</strain>
    </source>
</reference>